<keyword evidence="3 10" id="KW-0716">Sensory transduction</keyword>
<dbReference type="GO" id="GO:0007165">
    <property type="term" value="P:signal transduction"/>
    <property type="evidence" value="ECO:0007669"/>
    <property type="project" value="UniProtKB-KW"/>
</dbReference>
<proteinExistence type="evidence at transcript level"/>
<keyword evidence="5 10" id="KW-0552">Olfaction</keyword>
<dbReference type="GO" id="GO:0004984">
    <property type="term" value="F:olfactory receptor activity"/>
    <property type="evidence" value="ECO:0007669"/>
    <property type="project" value="InterPro"/>
</dbReference>
<keyword evidence="7 10" id="KW-0472">Membrane</keyword>
<feature type="transmembrane region" description="Helical" evidence="10">
    <location>
        <begin position="279"/>
        <end position="300"/>
    </location>
</feature>
<keyword evidence="9 10" id="KW-0807">Transducer</keyword>
<protein>
    <recommendedName>
        <fullName evidence="10">Odorant receptor</fullName>
    </recommendedName>
</protein>
<evidence type="ECO:0000256" key="1">
    <source>
        <dbReference type="ARBA" id="ARBA00004651"/>
    </source>
</evidence>
<keyword evidence="4 10" id="KW-0812">Transmembrane</keyword>
<comment type="caution">
    <text evidence="10">Lacks conserved residue(s) required for the propagation of feature annotation.</text>
</comment>
<dbReference type="Pfam" id="PF02949">
    <property type="entry name" value="7tm_6"/>
    <property type="match status" value="1"/>
</dbReference>
<sequence length="410" mass="46957">MKSREKGDTELPLSWSESERSVLKLNMRHLCLFGAWPLSRYRIFHVYSVINLALGIWYVNEASTYVSYIWGDMEEATLVLISTFNIGSIVVKTTLFLWYRGQYFALVRRVDDLMLVQSEACSQDPVLGHLLWRSKRTAARLTTAMLLLMVSQYVTWYPMPLIMNWGERRLPLAQHPWDNNSNYYVLSYAAQCISVSWMTQISFGIDCLFVSIMILVAAQMKILASRVASLKMQDDELSRKKHAIKCPRYKLYRDLCLCIETHQQLLRFIRELEDAMSPIVLTQFACSVLVTCVTLFPAVFSTDFTAVIRSAGFLPVPLGQPYLYCWSAHTVTEQAEAVSAAAYSCAWMEASESFKRALRILISRAQKPLVITAGHLYPINRPAFVSLVNASYTYYALLCQFNKRAKERAL</sequence>
<dbReference type="EMBL" id="KY964982">
    <property type="protein sequence ID" value="ASM47135.1"/>
    <property type="molecule type" value="mRNA"/>
</dbReference>
<dbReference type="PANTHER" id="PTHR21137:SF35">
    <property type="entry name" value="ODORANT RECEPTOR 19A-RELATED"/>
    <property type="match status" value="1"/>
</dbReference>
<name>A0A221I0B3_SCHGR</name>
<evidence type="ECO:0000256" key="3">
    <source>
        <dbReference type="ARBA" id="ARBA00022606"/>
    </source>
</evidence>
<gene>
    <name evidence="11" type="primary">OR65</name>
</gene>
<evidence type="ECO:0000256" key="10">
    <source>
        <dbReference type="RuleBase" id="RU351113"/>
    </source>
</evidence>
<keyword evidence="2" id="KW-1003">Cell membrane</keyword>
<evidence type="ECO:0000256" key="2">
    <source>
        <dbReference type="ARBA" id="ARBA00022475"/>
    </source>
</evidence>
<organism evidence="11">
    <name type="scientific">Schistocerca gregaria</name>
    <name type="common">Desert locust</name>
    <name type="synonym">Gryllus gregarius</name>
    <dbReference type="NCBI Taxonomy" id="7010"/>
    <lineage>
        <taxon>Eukaryota</taxon>
        <taxon>Metazoa</taxon>
        <taxon>Ecdysozoa</taxon>
        <taxon>Arthropoda</taxon>
        <taxon>Hexapoda</taxon>
        <taxon>Insecta</taxon>
        <taxon>Pterygota</taxon>
        <taxon>Neoptera</taxon>
        <taxon>Polyneoptera</taxon>
        <taxon>Orthoptera</taxon>
        <taxon>Caelifera</taxon>
        <taxon>Acrididea</taxon>
        <taxon>Acridomorpha</taxon>
        <taxon>Acridoidea</taxon>
        <taxon>Acrididae</taxon>
        <taxon>Cyrtacanthacridinae</taxon>
        <taxon>Schistocerca</taxon>
    </lineage>
</organism>
<feature type="transmembrane region" description="Helical" evidence="10">
    <location>
        <begin position="79"/>
        <end position="99"/>
    </location>
</feature>
<reference evidence="11" key="1">
    <citation type="journal article" date="2017" name="Int. J. Biol. Sci.">
        <title>In Search For Pheromone Receptors: Certain Members Of The Odorant Receptor Family In The Desert Locust Schistocerca gregaria (Orthoptera: Acrididae) Are Co-expressed With SNMP1.</title>
        <authorList>
            <person name="Pregitzer P."/>
            <person name="Jiang X."/>
            <person name="Grosse-Wilde E."/>
            <person name="Breer H."/>
            <person name="Krieger J."/>
            <person name="Fleischer J."/>
        </authorList>
    </citation>
    <scope>NUCLEOTIDE SEQUENCE</scope>
    <source>
        <tissue evidence="11">Antennae</tissue>
    </source>
</reference>
<feature type="transmembrane region" description="Helical" evidence="10">
    <location>
        <begin position="183"/>
        <end position="216"/>
    </location>
</feature>
<keyword evidence="6 10" id="KW-1133">Transmembrane helix</keyword>
<comment type="similarity">
    <text evidence="10">Belongs to the insect chemoreceptor superfamily. Heteromeric odorant receptor channel (TC 1.A.69) family.</text>
</comment>
<accession>A0A221I0B3</accession>
<keyword evidence="8 10" id="KW-0675">Receptor</keyword>
<evidence type="ECO:0000256" key="8">
    <source>
        <dbReference type="ARBA" id="ARBA00023170"/>
    </source>
</evidence>
<feature type="transmembrane region" description="Helical" evidence="10">
    <location>
        <begin position="141"/>
        <end position="163"/>
    </location>
</feature>
<evidence type="ECO:0000256" key="6">
    <source>
        <dbReference type="ARBA" id="ARBA00022989"/>
    </source>
</evidence>
<feature type="transmembrane region" description="Helical" evidence="10">
    <location>
        <begin position="43"/>
        <end position="59"/>
    </location>
</feature>
<evidence type="ECO:0000256" key="4">
    <source>
        <dbReference type="ARBA" id="ARBA00022692"/>
    </source>
</evidence>
<evidence type="ECO:0000256" key="7">
    <source>
        <dbReference type="ARBA" id="ARBA00023136"/>
    </source>
</evidence>
<dbReference type="AlphaFoldDB" id="A0A221I0B3"/>
<dbReference type="OrthoDB" id="7677057at2759"/>
<evidence type="ECO:0000313" key="11">
    <source>
        <dbReference type="EMBL" id="ASM47135.1"/>
    </source>
</evidence>
<dbReference type="GO" id="GO:0005886">
    <property type="term" value="C:plasma membrane"/>
    <property type="evidence" value="ECO:0007669"/>
    <property type="project" value="UniProtKB-SubCell"/>
</dbReference>
<dbReference type="PANTHER" id="PTHR21137">
    <property type="entry name" value="ODORANT RECEPTOR"/>
    <property type="match status" value="1"/>
</dbReference>
<comment type="subcellular location">
    <subcellularLocation>
        <location evidence="1 10">Cell membrane</location>
        <topology evidence="1 10">Multi-pass membrane protein</topology>
    </subcellularLocation>
</comment>
<dbReference type="InterPro" id="IPR004117">
    <property type="entry name" value="7tm6_olfct_rcpt"/>
</dbReference>
<evidence type="ECO:0000256" key="9">
    <source>
        <dbReference type="ARBA" id="ARBA00023224"/>
    </source>
</evidence>
<dbReference type="GO" id="GO:0005549">
    <property type="term" value="F:odorant binding"/>
    <property type="evidence" value="ECO:0007669"/>
    <property type="project" value="InterPro"/>
</dbReference>
<evidence type="ECO:0000256" key="5">
    <source>
        <dbReference type="ARBA" id="ARBA00022725"/>
    </source>
</evidence>